<dbReference type="GO" id="GO:0016836">
    <property type="term" value="F:hydro-lyase activity"/>
    <property type="evidence" value="ECO:0007669"/>
    <property type="project" value="InterPro"/>
</dbReference>
<dbReference type="Pfam" id="PF05681">
    <property type="entry name" value="Fumerase"/>
    <property type="match status" value="1"/>
</dbReference>
<dbReference type="Gene3D" id="3.20.130.10">
    <property type="entry name" value="Fe-S hydro-lyase, tartrate dehydratase beta-type, catalytic domain"/>
    <property type="match status" value="1"/>
</dbReference>
<dbReference type="InterPro" id="IPR004646">
    <property type="entry name" value="Fe-S_hydro-lyase_TtdA-typ_cat"/>
</dbReference>
<keyword evidence="5" id="KW-0411">Iron-sulfur</keyword>
<dbReference type="AlphaFoldDB" id="A0A977KC64"/>
<gene>
    <name evidence="9" type="ORF">IPA_09745</name>
</gene>
<feature type="domain" description="Fe-S hydro-lyase tartrate dehydratase alpha-type catalytic" evidence="7">
    <location>
        <begin position="3"/>
        <end position="267"/>
    </location>
</feature>
<dbReference type="GO" id="GO:0051539">
    <property type="term" value="F:4 iron, 4 sulfur cluster binding"/>
    <property type="evidence" value="ECO:0007669"/>
    <property type="project" value="UniProtKB-KW"/>
</dbReference>
<evidence type="ECO:0000259" key="7">
    <source>
        <dbReference type="Pfam" id="PF05681"/>
    </source>
</evidence>
<dbReference type="Proteomes" id="UP001063698">
    <property type="component" value="Chromosome"/>
</dbReference>
<accession>A0A977KC64</accession>
<name>A0A977KC64_9CREN</name>
<reference evidence="9" key="1">
    <citation type="submission" date="2013-11" db="EMBL/GenBank/DDBJ databases">
        <title>Comparative genomics of Ignicoccus.</title>
        <authorList>
            <person name="Podar M."/>
        </authorList>
    </citation>
    <scope>NUCLEOTIDE SEQUENCE</scope>
    <source>
        <strain evidence="9">DSM 13166</strain>
    </source>
</reference>
<dbReference type="EMBL" id="CP006868">
    <property type="protein sequence ID" value="UXD21935.1"/>
    <property type="molecule type" value="Genomic_DNA"/>
</dbReference>
<keyword evidence="3" id="KW-0479">Metal-binding</keyword>
<dbReference type="SUPFAM" id="SSF117457">
    <property type="entry name" value="FumA C-terminal domain-like"/>
    <property type="match status" value="1"/>
</dbReference>
<dbReference type="Pfam" id="PF05683">
    <property type="entry name" value="Fumerase_C"/>
    <property type="match status" value="1"/>
</dbReference>
<dbReference type="PANTHER" id="PTHR43351">
    <property type="entry name" value="L(+)-TARTRATE DEHYDRATASE SUBUNIT BETA"/>
    <property type="match status" value="1"/>
</dbReference>
<dbReference type="GO" id="GO:0046872">
    <property type="term" value="F:metal ion binding"/>
    <property type="evidence" value="ECO:0007669"/>
    <property type="project" value="UniProtKB-KW"/>
</dbReference>
<evidence type="ECO:0000313" key="10">
    <source>
        <dbReference type="Proteomes" id="UP001063698"/>
    </source>
</evidence>
<evidence type="ECO:0000256" key="2">
    <source>
        <dbReference type="ARBA" id="ARBA00022485"/>
    </source>
</evidence>
<evidence type="ECO:0000256" key="6">
    <source>
        <dbReference type="ARBA" id="ARBA00023239"/>
    </source>
</evidence>
<dbReference type="KEGG" id="ipc:IPA_09745"/>
<keyword evidence="2" id="KW-0004">4Fe-4S</keyword>
<dbReference type="NCBIfam" id="TIGR00723">
    <property type="entry name" value="ttdB_fumA_fumB"/>
    <property type="match status" value="1"/>
</dbReference>
<keyword evidence="6" id="KW-0456">Lyase</keyword>
<dbReference type="InterPro" id="IPR004647">
    <property type="entry name" value="Fe-S_hydro-lyase_TtdB-typ_cat"/>
</dbReference>
<evidence type="ECO:0000256" key="1">
    <source>
        <dbReference type="ARBA" id="ARBA00008876"/>
    </source>
</evidence>
<keyword evidence="4" id="KW-0408">Iron</keyword>
<protein>
    <submittedName>
        <fullName evidence="9">Fumarate hydratase</fullName>
    </submittedName>
</protein>
<evidence type="ECO:0000259" key="8">
    <source>
        <dbReference type="Pfam" id="PF05683"/>
    </source>
</evidence>
<dbReference type="PANTHER" id="PTHR43351:SF2">
    <property type="entry name" value="L(+)-TARTRATE DEHYDRATASE SUBUNIT BETA-RELATED"/>
    <property type="match status" value="1"/>
</dbReference>
<dbReference type="InterPro" id="IPR036660">
    <property type="entry name" value="Fe-S_hydroAse_TtdB_cat_sf"/>
</dbReference>
<dbReference type="NCBIfam" id="TIGR00722">
    <property type="entry name" value="ttdA_fumA_fumB"/>
    <property type="match status" value="1"/>
</dbReference>
<organism evidence="9 10">
    <name type="scientific">Ignicoccus pacificus DSM 13166</name>
    <dbReference type="NCBI Taxonomy" id="940294"/>
    <lineage>
        <taxon>Archaea</taxon>
        <taxon>Thermoproteota</taxon>
        <taxon>Thermoprotei</taxon>
        <taxon>Desulfurococcales</taxon>
        <taxon>Desulfurococcaceae</taxon>
        <taxon>Ignicoccus</taxon>
    </lineage>
</organism>
<comment type="similarity">
    <text evidence="1">Belongs to the class-I fumarase family.</text>
</comment>
<evidence type="ECO:0000256" key="4">
    <source>
        <dbReference type="ARBA" id="ARBA00023004"/>
    </source>
</evidence>
<evidence type="ECO:0000256" key="5">
    <source>
        <dbReference type="ARBA" id="ARBA00023014"/>
    </source>
</evidence>
<sequence>MEALVESIRVAETRLPKWVYEKLLRAYEENDGVAKAQLAAILKNIEIAAKESKPMCQDTGLLVFDVKVGERFPLSIEDIKRAIIEASRRATGEVPIRPNSMDPLSGYNPGDNTGKGVPIIHIDLVPGDYLEVKVRPKGGGSEYPTRLCMIPPSKGIAGVHECLLRTVYEAAGKPCPPGIVSVAFGGTVEEAFKLAKSNLYREGRHEEDRVRELEEKWLDEINQLGIGPMGLGGKTTALDLKVDYLYRHPASFPVAVTFNCWAAREAALKMDPNGNWKIISENVRPEDLKKIELGGADGIELKLPVSEEDVRKLKAGDVVYLTGTIVTARDEAHKKILEEGAPIDLRGLAIYHCGPVVKKEGDEWKVIAAGPTTSARMNDLQAQVLEKTGAKLVIGKGGMKDELLEDFKRLGAAYLAFTGGAALLAAKAIKRVKEVYWLDELGIPEAMWVFEVERFGPLVVAMDSHGNSLYKTVLEKAKSKMEEMLR</sequence>
<evidence type="ECO:0000313" key="9">
    <source>
        <dbReference type="EMBL" id="UXD21935.1"/>
    </source>
</evidence>
<feature type="domain" description="Fe-S hydro-lyase tartrate dehydratase beta-type catalytic" evidence="8">
    <location>
        <begin position="295"/>
        <end position="472"/>
    </location>
</feature>
<evidence type="ECO:0000256" key="3">
    <source>
        <dbReference type="ARBA" id="ARBA00022723"/>
    </source>
</evidence>
<keyword evidence="10" id="KW-1185">Reference proteome</keyword>
<proteinExistence type="inferred from homology"/>